<comment type="caution">
    <text evidence="2">The sequence shown here is derived from an EMBL/GenBank/DDBJ whole genome shotgun (WGS) entry which is preliminary data.</text>
</comment>
<feature type="compositionally biased region" description="Basic and acidic residues" evidence="1">
    <location>
        <begin position="46"/>
        <end position="59"/>
    </location>
</feature>
<gene>
    <name evidence="2" type="ORF">DBV15_09150</name>
</gene>
<accession>A0A4S2KAY6</accession>
<evidence type="ECO:0000256" key="1">
    <source>
        <dbReference type="SAM" id="MobiDB-lite"/>
    </source>
</evidence>
<dbReference type="AlphaFoldDB" id="A0A4S2KAY6"/>
<organism evidence="2 3">
    <name type="scientific">Temnothorax longispinosus</name>
    <dbReference type="NCBI Taxonomy" id="300112"/>
    <lineage>
        <taxon>Eukaryota</taxon>
        <taxon>Metazoa</taxon>
        <taxon>Ecdysozoa</taxon>
        <taxon>Arthropoda</taxon>
        <taxon>Hexapoda</taxon>
        <taxon>Insecta</taxon>
        <taxon>Pterygota</taxon>
        <taxon>Neoptera</taxon>
        <taxon>Endopterygota</taxon>
        <taxon>Hymenoptera</taxon>
        <taxon>Apocrita</taxon>
        <taxon>Aculeata</taxon>
        <taxon>Formicoidea</taxon>
        <taxon>Formicidae</taxon>
        <taxon>Myrmicinae</taxon>
        <taxon>Temnothorax</taxon>
    </lineage>
</organism>
<evidence type="ECO:0000313" key="2">
    <source>
        <dbReference type="EMBL" id="TGZ44737.1"/>
    </source>
</evidence>
<name>A0A4S2KAY6_9HYME</name>
<dbReference type="Proteomes" id="UP000310200">
    <property type="component" value="Unassembled WGS sequence"/>
</dbReference>
<proteinExistence type="predicted"/>
<protein>
    <submittedName>
        <fullName evidence="2">Uncharacterized protein</fullName>
    </submittedName>
</protein>
<keyword evidence="3" id="KW-1185">Reference proteome</keyword>
<sequence>RSLCGGGGDDGGGGGGRRRRRARGAGGVLDVRVARHRNKGVFSTKMQDDLPKSGTVDQRDADEWRYSRTAEPHGDAYVRHDPLRLQRAVHDQLVSRTPVICILTPFRPSPPFFNAARTPPGARVRGDV</sequence>
<evidence type="ECO:0000313" key="3">
    <source>
        <dbReference type="Proteomes" id="UP000310200"/>
    </source>
</evidence>
<dbReference type="EMBL" id="QBLH01003153">
    <property type="protein sequence ID" value="TGZ44737.1"/>
    <property type="molecule type" value="Genomic_DNA"/>
</dbReference>
<feature type="compositionally biased region" description="Gly residues" evidence="1">
    <location>
        <begin position="1"/>
        <end position="15"/>
    </location>
</feature>
<reference evidence="2 3" key="1">
    <citation type="journal article" date="2019" name="Philos. Trans. R. Soc. Lond., B, Biol. Sci.">
        <title>Ant behaviour and brain gene expression of defending hosts depend on the ecological success of the intruding social parasite.</title>
        <authorList>
            <person name="Kaur R."/>
            <person name="Stoldt M."/>
            <person name="Jongepier E."/>
            <person name="Feldmeyer B."/>
            <person name="Menzel F."/>
            <person name="Bornberg-Bauer E."/>
            <person name="Foitzik S."/>
        </authorList>
    </citation>
    <scope>NUCLEOTIDE SEQUENCE [LARGE SCALE GENOMIC DNA]</scope>
    <source>
        <tissue evidence="2">Whole body</tissue>
    </source>
</reference>
<feature type="region of interest" description="Disordered" evidence="1">
    <location>
        <begin position="1"/>
        <end position="59"/>
    </location>
</feature>
<feature type="non-terminal residue" evidence="2">
    <location>
        <position position="1"/>
    </location>
</feature>